<dbReference type="Gene3D" id="3.40.50.1820">
    <property type="entry name" value="alpha/beta hydrolase"/>
    <property type="match status" value="1"/>
</dbReference>
<evidence type="ECO:0000259" key="2">
    <source>
        <dbReference type="Pfam" id="PF20434"/>
    </source>
</evidence>
<dbReference type="Pfam" id="PF20434">
    <property type="entry name" value="BD-FAE"/>
    <property type="match status" value="1"/>
</dbReference>
<geneLocation type="plasmid" evidence="3 4">
    <name>unnamed2</name>
</geneLocation>
<gene>
    <name evidence="3" type="ORF">E4191_18795</name>
</gene>
<protein>
    <submittedName>
        <fullName evidence="3">Alpha/beta hydrolase</fullName>
    </submittedName>
</protein>
<dbReference type="InterPro" id="IPR029058">
    <property type="entry name" value="AB_hydrolase_fold"/>
</dbReference>
<feature type="domain" description="BD-FAE-like" evidence="2">
    <location>
        <begin position="43"/>
        <end position="242"/>
    </location>
</feature>
<dbReference type="AlphaFoldDB" id="A0A4Y5SRP8"/>
<evidence type="ECO:0000313" key="4">
    <source>
        <dbReference type="Proteomes" id="UP000296374"/>
    </source>
</evidence>
<dbReference type="InterPro" id="IPR049492">
    <property type="entry name" value="BD-FAE-like_dom"/>
</dbReference>
<dbReference type="SUPFAM" id="SSF53474">
    <property type="entry name" value="alpha/beta-Hydrolases"/>
    <property type="match status" value="1"/>
</dbReference>
<reference evidence="4" key="1">
    <citation type="submission" date="2019-05" db="EMBL/GenBank/DDBJ databases">
        <title>Tamlana fucoidanivorans sp. nov., isolated from the surface of algae collected from Fujian province in China.</title>
        <authorList>
            <person name="Li J."/>
        </authorList>
    </citation>
    <scope>NUCLEOTIDE SEQUENCE [LARGE SCALE GENOMIC DNA]</scope>
    <source>
        <strain evidence="4">2251</strain>
        <plasmid evidence="4">unnamed2</plasmid>
    </source>
</reference>
<dbReference type="EMBL" id="CP040762">
    <property type="protein sequence ID" value="QDA36182.1"/>
    <property type="molecule type" value="Genomic_DNA"/>
</dbReference>
<sequence length="282" mass="30068">MTSASETPVFVHRGTPIPDPVPPEGTTVLRDIAFGPHPRQAYDLYLPKDCEKPVPVVVFAHGGAWVRRDRRAVRMMHVLNHGFALASIGYRLATDFPFPAQVQDYRQAAAHLVAHALGHGIDPTRVFFSGASAGGHLANLAALAVHEPEFGPTVPVRGVVSIYAPSDLIAMAGPMLGGLDHDAPDAPANQLLGGEVRKHPDLARRASPVTYVSPDAPPFLLLHGDADRVIPFSQSVILDAHLRLAGIESDLIQLKGIGHGAPEFQEPPASDAIAAFLSRHSV</sequence>
<keyword evidence="1 3" id="KW-0378">Hydrolase</keyword>
<name>A0A4Y5SRP8_9RHOB</name>
<dbReference type="KEGG" id="plia:E4191_18795"/>
<accession>A0A4Y5SRP8</accession>
<dbReference type="Proteomes" id="UP000296374">
    <property type="component" value="Plasmid unnamed2"/>
</dbReference>
<dbReference type="GO" id="GO:0016787">
    <property type="term" value="F:hydrolase activity"/>
    <property type="evidence" value="ECO:0007669"/>
    <property type="project" value="UniProtKB-KW"/>
</dbReference>
<dbReference type="PANTHER" id="PTHR48081:SF13">
    <property type="entry name" value="ALPHA_BETA HYDROLASE"/>
    <property type="match status" value="1"/>
</dbReference>
<organism evidence="3 4">
    <name type="scientific">Paracoccus liaowanqingii</name>
    <dbReference type="NCBI Taxonomy" id="2560053"/>
    <lineage>
        <taxon>Bacteria</taxon>
        <taxon>Pseudomonadati</taxon>
        <taxon>Pseudomonadota</taxon>
        <taxon>Alphaproteobacteria</taxon>
        <taxon>Rhodobacterales</taxon>
        <taxon>Paracoccaceae</taxon>
        <taxon>Paracoccus</taxon>
    </lineage>
</organism>
<proteinExistence type="predicted"/>
<keyword evidence="3" id="KW-0614">Plasmid</keyword>
<dbReference type="RefSeq" id="WP_139615961.1">
    <property type="nucleotide sequence ID" value="NZ_CP040762.1"/>
</dbReference>
<dbReference type="InterPro" id="IPR050300">
    <property type="entry name" value="GDXG_lipolytic_enzyme"/>
</dbReference>
<evidence type="ECO:0000256" key="1">
    <source>
        <dbReference type="ARBA" id="ARBA00022801"/>
    </source>
</evidence>
<dbReference type="PANTHER" id="PTHR48081">
    <property type="entry name" value="AB HYDROLASE SUPERFAMILY PROTEIN C4A8.06C"/>
    <property type="match status" value="1"/>
</dbReference>
<evidence type="ECO:0000313" key="3">
    <source>
        <dbReference type="EMBL" id="QDA36182.1"/>
    </source>
</evidence>